<gene>
    <name evidence="2" type="ORF">SKAU_G00186520</name>
</gene>
<dbReference type="EMBL" id="JAINUF010000006">
    <property type="protein sequence ID" value="KAJ8355858.1"/>
    <property type="molecule type" value="Genomic_DNA"/>
</dbReference>
<feature type="region of interest" description="Disordered" evidence="1">
    <location>
        <begin position="51"/>
        <end position="85"/>
    </location>
</feature>
<reference evidence="2" key="1">
    <citation type="journal article" date="2023" name="Science">
        <title>Genome structures resolve the early diversification of teleost fishes.</title>
        <authorList>
            <person name="Parey E."/>
            <person name="Louis A."/>
            <person name="Montfort J."/>
            <person name="Bouchez O."/>
            <person name="Roques C."/>
            <person name="Iampietro C."/>
            <person name="Lluch J."/>
            <person name="Castinel A."/>
            <person name="Donnadieu C."/>
            <person name="Desvignes T."/>
            <person name="Floi Bucao C."/>
            <person name="Jouanno E."/>
            <person name="Wen M."/>
            <person name="Mejri S."/>
            <person name="Dirks R."/>
            <person name="Jansen H."/>
            <person name="Henkel C."/>
            <person name="Chen W.J."/>
            <person name="Zahm M."/>
            <person name="Cabau C."/>
            <person name="Klopp C."/>
            <person name="Thompson A.W."/>
            <person name="Robinson-Rechavi M."/>
            <person name="Braasch I."/>
            <person name="Lecointre G."/>
            <person name="Bobe J."/>
            <person name="Postlethwait J.H."/>
            <person name="Berthelot C."/>
            <person name="Roest Crollius H."/>
            <person name="Guiguen Y."/>
        </authorList>
    </citation>
    <scope>NUCLEOTIDE SEQUENCE</scope>
    <source>
        <strain evidence="2">WJC10195</strain>
    </source>
</reference>
<dbReference type="AlphaFoldDB" id="A0A9Q1FD70"/>
<organism evidence="2 3">
    <name type="scientific">Synaphobranchus kaupii</name>
    <name type="common">Kaup's arrowtooth eel</name>
    <dbReference type="NCBI Taxonomy" id="118154"/>
    <lineage>
        <taxon>Eukaryota</taxon>
        <taxon>Metazoa</taxon>
        <taxon>Chordata</taxon>
        <taxon>Craniata</taxon>
        <taxon>Vertebrata</taxon>
        <taxon>Euteleostomi</taxon>
        <taxon>Actinopterygii</taxon>
        <taxon>Neopterygii</taxon>
        <taxon>Teleostei</taxon>
        <taxon>Anguilliformes</taxon>
        <taxon>Synaphobranchidae</taxon>
        <taxon>Synaphobranchus</taxon>
    </lineage>
</organism>
<sequence length="85" mass="8952">MCARCETGHRTAMWRGLHAPSTGAAWGKWGARHTPATRELNNCGFSVAVRGNLPRRERTRVSTGLPAAGSGPPFPPDAARSNAAG</sequence>
<name>A0A9Q1FD70_SYNKA</name>
<keyword evidence="3" id="KW-1185">Reference proteome</keyword>
<accession>A0A9Q1FD70</accession>
<dbReference type="Proteomes" id="UP001152622">
    <property type="component" value="Chromosome 6"/>
</dbReference>
<evidence type="ECO:0000313" key="2">
    <source>
        <dbReference type="EMBL" id="KAJ8355858.1"/>
    </source>
</evidence>
<evidence type="ECO:0000256" key="1">
    <source>
        <dbReference type="SAM" id="MobiDB-lite"/>
    </source>
</evidence>
<comment type="caution">
    <text evidence="2">The sequence shown here is derived from an EMBL/GenBank/DDBJ whole genome shotgun (WGS) entry which is preliminary data.</text>
</comment>
<proteinExistence type="predicted"/>
<evidence type="ECO:0000313" key="3">
    <source>
        <dbReference type="Proteomes" id="UP001152622"/>
    </source>
</evidence>
<protein>
    <submittedName>
        <fullName evidence="2">Uncharacterized protein</fullName>
    </submittedName>
</protein>